<dbReference type="Gene3D" id="2.40.30.10">
    <property type="entry name" value="Translation factors"/>
    <property type="match status" value="2"/>
</dbReference>
<dbReference type="EC" id="3.6.5.3" evidence="1"/>
<dbReference type="GO" id="GO:0005525">
    <property type="term" value="F:GTP binding"/>
    <property type="evidence" value="ECO:0007669"/>
    <property type="project" value="UniProtKB-KW"/>
</dbReference>
<dbReference type="GO" id="GO:0000049">
    <property type="term" value="F:tRNA binding"/>
    <property type="evidence" value="ECO:0007669"/>
    <property type="project" value="InterPro"/>
</dbReference>
<dbReference type="PANTHER" id="PTHR42854:SF3">
    <property type="entry name" value="EUKARYOTIC TRANSLATION INITIATION FACTOR 2 SUBUNIT 3-RELATED"/>
    <property type="match status" value="1"/>
</dbReference>
<dbReference type="InterPro" id="IPR027417">
    <property type="entry name" value="P-loop_NTPase"/>
</dbReference>
<dbReference type="GO" id="GO:0003924">
    <property type="term" value="F:GTPase activity"/>
    <property type="evidence" value="ECO:0007669"/>
    <property type="project" value="InterPro"/>
</dbReference>
<dbReference type="PANTHER" id="PTHR42854">
    <property type="entry name" value="EUKARYOTIC TRANSLATION INITIATION FACTOR 2 SUBUNIT 3 FAMILY MEMBER"/>
    <property type="match status" value="1"/>
</dbReference>
<keyword evidence="3" id="KW-0479">Metal-binding</keyword>
<dbReference type="InterPro" id="IPR044127">
    <property type="entry name" value="eIF2g_dom_2"/>
</dbReference>
<dbReference type="GO" id="GO:0005829">
    <property type="term" value="C:cytosol"/>
    <property type="evidence" value="ECO:0007669"/>
    <property type="project" value="TreeGrafter"/>
</dbReference>
<dbReference type="CDD" id="cd03688">
    <property type="entry name" value="eIF2_gamma_II"/>
    <property type="match status" value="1"/>
</dbReference>
<comment type="caution">
    <text evidence="10">The sequence shown here is derived from an EMBL/GenBank/DDBJ whole genome shotgun (WGS) entry which is preliminary data.</text>
</comment>
<dbReference type="Gene3D" id="3.40.50.300">
    <property type="entry name" value="P-loop containing nucleotide triphosphate hydrolases"/>
    <property type="match status" value="1"/>
</dbReference>
<dbReference type="AlphaFoldDB" id="A0A7J3WAQ3"/>
<dbReference type="InterPro" id="IPR009001">
    <property type="entry name" value="Transl_elong_EF1A/Init_IF2_C"/>
</dbReference>
<dbReference type="SUPFAM" id="SSF50447">
    <property type="entry name" value="Translation proteins"/>
    <property type="match status" value="1"/>
</dbReference>
<organism evidence="10">
    <name type="scientific">Caldiarchaeum subterraneum</name>
    <dbReference type="NCBI Taxonomy" id="311458"/>
    <lineage>
        <taxon>Archaea</taxon>
        <taxon>Nitrososphaerota</taxon>
        <taxon>Candidatus Caldarchaeales</taxon>
        <taxon>Candidatus Caldarchaeaceae</taxon>
        <taxon>Candidatus Caldarchaeum</taxon>
    </lineage>
</organism>
<dbReference type="PRINTS" id="PR00315">
    <property type="entry name" value="ELONGATNFCT"/>
</dbReference>
<evidence type="ECO:0000256" key="5">
    <source>
        <dbReference type="ARBA" id="ARBA00022917"/>
    </source>
</evidence>
<dbReference type="InterPro" id="IPR009000">
    <property type="entry name" value="Transl_B-barrel_sf"/>
</dbReference>
<dbReference type="GO" id="GO:0003743">
    <property type="term" value="F:translation initiation factor activity"/>
    <property type="evidence" value="ECO:0007669"/>
    <property type="project" value="UniProtKB-KW"/>
</dbReference>
<evidence type="ECO:0000256" key="2">
    <source>
        <dbReference type="ARBA" id="ARBA00022540"/>
    </source>
</evidence>
<evidence type="ECO:0000256" key="7">
    <source>
        <dbReference type="ARBA" id="ARBA00048107"/>
    </source>
</evidence>
<accession>A0A7J3WAQ3</accession>
<evidence type="ECO:0000256" key="6">
    <source>
        <dbReference type="ARBA" id="ARBA00023134"/>
    </source>
</evidence>
<evidence type="ECO:0000259" key="8">
    <source>
        <dbReference type="PROSITE" id="PS51722"/>
    </source>
</evidence>
<dbReference type="InterPro" id="IPR050543">
    <property type="entry name" value="eIF2G"/>
</dbReference>
<feature type="domain" description="Tr-type G" evidence="8">
    <location>
        <begin position="6"/>
        <end position="203"/>
    </location>
</feature>
<reference evidence="10" key="1">
    <citation type="journal article" date="2020" name="mSystems">
        <title>Genome- and Community-Level Interaction Insights into Carbon Utilization and Element Cycling Functions of Hydrothermarchaeota in Hydrothermal Sediment.</title>
        <authorList>
            <person name="Zhou Z."/>
            <person name="Liu Y."/>
            <person name="Xu W."/>
            <person name="Pan J."/>
            <person name="Luo Z.H."/>
            <person name="Li M."/>
        </authorList>
    </citation>
    <scope>NUCLEOTIDE SEQUENCE [LARGE SCALE GENOMIC DNA]</scope>
    <source>
        <strain evidence="10">SpSt-1073</strain>
        <strain evidence="9">SpSt-669</strain>
    </source>
</reference>
<evidence type="ECO:0000256" key="3">
    <source>
        <dbReference type="ARBA" id="ARBA00022723"/>
    </source>
</evidence>
<comment type="catalytic activity">
    <reaction evidence="7">
        <text>GTP + H2O = GDP + phosphate + H(+)</text>
        <dbReference type="Rhea" id="RHEA:19669"/>
        <dbReference type="ChEBI" id="CHEBI:15377"/>
        <dbReference type="ChEBI" id="CHEBI:15378"/>
        <dbReference type="ChEBI" id="CHEBI:37565"/>
        <dbReference type="ChEBI" id="CHEBI:43474"/>
        <dbReference type="ChEBI" id="CHEBI:58189"/>
        <dbReference type="EC" id="3.6.5.3"/>
    </reaction>
</comment>
<keyword evidence="2 10" id="KW-0396">Initiation factor</keyword>
<dbReference type="Pfam" id="PF09173">
    <property type="entry name" value="eIF2_C"/>
    <property type="match status" value="1"/>
</dbReference>
<dbReference type="GO" id="GO:0001731">
    <property type="term" value="P:formation of translation preinitiation complex"/>
    <property type="evidence" value="ECO:0007669"/>
    <property type="project" value="TreeGrafter"/>
</dbReference>
<evidence type="ECO:0000313" key="10">
    <source>
        <dbReference type="EMBL" id="HHN51773.1"/>
    </source>
</evidence>
<dbReference type="NCBIfam" id="NF003077">
    <property type="entry name" value="PRK04000.1"/>
    <property type="match status" value="1"/>
</dbReference>
<dbReference type="NCBIfam" id="TIGR03680">
    <property type="entry name" value="eif2g_arch"/>
    <property type="match status" value="1"/>
</dbReference>
<keyword evidence="6" id="KW-0342">GTP-binding</keyword>
<dbReference type="InterPro" id="IPR015256">
    <property type="entry name" value="eIF2g_C"/>
</dbReference>
<dbReference type="InterPro" id="IPR022424">
    <property type="entry name" value="TIF2_gsu"/>
</dbReference>
<evidence type="ECO:0000256" key="1">
    <source>
        <dbReference type="ARBA" id="ARBA00011986"/>
    </source>
</evidence>
<dbReference type="PROSITE" id="PS51722">
    <property type="entry name" value="G_TR_2"/>
    <property type="match status" value="1"/>
</dbReference>
<sequence>MAFPKQPEVNIGTLGHVDNGKSTIVQSITGVWTARHSEELKRGITIRIGYADAAIYLCPRCTPPYNHYSVEKCPIHGTANEFQRVVSFIDCPGHHSLMVTMLSGAALFDGAIFVTDVRQKFPQPQDGEHLQAAKILGIKNLVIAQNKIDLVDKKRAEENYEEIVSYLEENGFERPPIIPVSGQHGVGIEPLLYAIQHVIKTPQRDPSKPARMPVLRSFDVNVPGTPARNIKGAVIGGSITQGVLRVGDELEIQPGLARQSMGKTVYEPLYTDVANIVAGGKNVEEAYPGGLTGVETTLDPSLGKGDGLVGNVAGKPGTLPPVWTTLTLEYHLFEKVLGVEGNVAVKQIAEKEALVINVSSAVSSGVVAKRTSNRIEVVLSRPLVAEPGSKAAISRKVGAGWRLIGYGIVSGS</sequence>
<proteinExistence type="predicted"/>
<protein>
    <recommendedName>
        <fullName evidence="1">protein-synthesizing GTPase</fullName>
        <ecNumber evidence="1">3.6.5.3</ecNumber>
    </recommendedName>
</protein>
<dbReference type="GO" id="GO:0046872">
    <property type="term" value="F:metal ion binding"/>
    <property type="evidence" value="ECO:0007669"/>
    <property type="project" value="UniProtKB-KW"/>
</dbReference>
<dbReference type="SUPFAM" id="SSF50465">
    <property type="entry name" value="EF-Tu/eEF-1alpha/eIF2-gamma C-terminal domain"/>
    <property type="match status" value="1"/>
</dbReference>
<dbReference type="EMBL" id="DRXG01000007">
    <property type="protein sequence ID" value="HHN51773.1"/>
    <property type="molecule type" value="Genomic_DNA"/>
</dbReference>
<dbReference type="Pfam" id="PF00009">
    <property type="entry name" value="GTP_EFTU"/>
    <property type="match status" value="1"/>
</dbReference>
<name>A0A7J3WAQ3_CALS0</name>
<dbReference type="InterPro" id="IPR000795">
    <property type="entry name" value="T_Tr_GTP-bd_dom"/>
</dbReference>
<evidence type="ECO:0000313" key="9">
    <source>
        <dbReference type="EMBL" id="HGL40664.1"/>
    </source>
</evidence>
<keyword evidence="4" id="KW-0547">Nucleotide-binding</keyword>
<dbReference type="EMBL" id="DTCM01000038">
    <property type="protein sequence ID" value="HGL40664.1"/>
    <property type="molecule type" value="Genomic_DNA"/>
</dbReference>
<keyword evidence="5" id="KW-0648">Protein biosynthesis</keyword>
<gene>
    <name evidence="10" type="ORF">ENM30_00510</name>
    <name evidence="9" type="ORF">ENU43_03240</name>
</gene>
<dbReference type="SUPFAM" id="SSF52540">
    <property type="entry name" value="P-loop containing nucleoside triphosphate hydrolases"/>
    <property type="match status" value="1"/>
</dbReference>
<evidence type="ECO:0000256" key="4">
    <source>
        <dbReference type="ARBA" id="ARBA00022741"/>
    </source>
</evidence>